<geneLocation type="plasmid" evidence="1">
    <name>pALWED1.6</name>
</geneLocation>
<reference evidence="1" key="1">
    <citation type="submission" date="2018-09" db="EMBL/GenBank/DDBJ databases">
        <title>Resistance of ancient and modern Acinetobacter lwoffii strains to heavy metals and arsenic revealed by genome analysis.</title>
        <authorList>
            <person name="Mindlin S."/>
            <person name="Petrenko A."/>
            <person name="Kurakov A."/>
            <person name="Beletsky A."/>
            <person name="Mardanov A."/>
            <person name="Petrova M."/>
        </authorList>
    </citation>
    <scope>NUCLEOTIDE SEQUENCE</scope>
    <source>
        <strain evidence="1">ED23-35</strain>
        <plasmid evidence="1">pALWED1.6</plasmid>
    </source>
</reference>
<sequence length="102" mass="12126">MIPVLPAVDTHKAHILYRLLNRVPVKNKDMWSSIDSSYSACRISELRSDGWNIEDHYLSEDSKLKKRVRVKVYFMQPLLISELLKEKAIQDFLRRFEYRQAS</sequence>
<proteinExistence type="predicted"/>
<dbReference type="RefSeq" id="WP_159373081.1">
    <property type="nucleotide sequence ID" value="NZ_CP082143.1"/>
</dbReference>
<dbReference type="EMBL" id="CP032115">
    <property type="protein sequence ID" value="AXX83454.1"/>
    <property type="molecule type" value="Genomic_DNA"/>
</dbReference>
<accession>A0A385H7P2</accession>
<dbReference type="AlphaFoldDB" id="A0A385H7P2"/>
<name>A0A385H7P2_ACILW</name>
<gene>
    <name evidence="1" type="ORF">ABWED_D0007</name>
</gene>
<organism evidence="1">
    <name type="scientific">Acinetobacter lwoffii</name>
    <dbReference type="NCBI Taxonomy" id="28090"/>
    <lineage>
        <taxon>Bacteria</taxon>
        <taxon>Pseudomonadati</taxon>
        <taxon>Pseudomonadota</taxon>
        <taxon>Gammaproteobacteria</taxon>
        <taxon>Moraxellales</taxon>
        <taxon>Moraxellaceae</taxon>
        <taxon>Acinetobacter</taxon>
    </lineage>
</organism>
<keyword evidence="1" id="KW-0614">Plasmid</keyword>
<evidence type="ECO:0000313" key="1">
    <source>
        <dbReference type="EMBL" id="AXX83454.1"/>
    </source>
</evidence>
<protein>
    <submittedName>
        <fullName evidence="1">Uncharacterized protein</fullName>
    </submittedName>
</protein>